<dbReference type="PIRSF" id="PIRSF038193">
    <property type="entry name" value="Hyaluronidase"/>
    <property type="match status" value="1"/>
</dbReference>
<dbReference type="InterPro" id="IPR017853">
    <property type="entry name" value="GH"/>
</dbReference>
<dbReference type="SUPFAM" id="SSF51445">
    <property type="entry name" value="(Trans)glycosidases"/>
    <property type="match status" value="1"/>
</dbReference>
<evidence type="ECO:0000256" key="5">
    <source>
        <dbReference type="RuleBase" id="RU610713"/>
    </source>
</evidence>
<dbReference type="Pfam" id="PF01630">
    <property type="entry name" value="Glyco_hydro_56"/>
    <property type="match status" value="1"/>
</dbReference>
<evidence type="ECO:0000313" key="7">
    <source>
        <dbReference type="Proteomes" id="UP000466442"/>
    </source>
</evidence>
<protein>
    <recommendedName>
        <fullName evidence="5">Hyaluronidase</fullName>
        <ecNumber evidence="5">3.2.1.35</ecNumber>
    </recommendedName>
</protein>
<keyword evidence="2" id="KW-1015">Disulfide bond</keyword>
<evidence type="ECO:0000313" key="6">
    <source>
        <dbReference type="EMBL" id="KAF6213104.1"/>
    </source>
</evidence>
<proteinExistence type="inferred from homology"/>
<organism evidence="6 7">
    <name type="scientific">Apolygus lucorum</name>
    <name type="common">Small green plant bug</name>
    <name type="synonym">Lygocoris lucorum</name>
    <dbReference type="NCBI Taxonomy" id="248454"/>
    <lineage>
        <taxon>Eukaryota</taxon>
        <taxon>Metazoa</taxon>
        <taxon>Ecdysozoa</taxon>
        <taxon>Arthropoda</taxon>
        <taxon>Hexapoda</taxon>
        <taxon>Insecta</taxon>
        <taxon>Pterygota</taxon>
        <taxon>Neoptera</taxon>
        <taxon>Paraneoptera</taxon>
        <taxon>Hemiptera</taxon>
        <taxon>Heteroptera</taxon>
        <taxon>Panheteroptera</taxon>
        <taxon>Cimicomorpha</taxon>
        <taxon>Miridae</taxon>
        <taxon>Mirini</taxon>
        <taxon>Apolygus</taxon>
    </lineage>
</organism>
<dbReference type="EMBL" id="WIXP02000003">
    <property type="protein sequence ID" value="KAF6213104.1"/>
    <property type="molecule type" value="Genomic_DNA"/>
</dbReference>
<keyword evidence="5" id="KW-0378">Hydrolase</keyword>
<dbReference type="OrthoDB" id="5796153at2759"/>
<dbReference type="InterPro" id="IPR001329">
    <property type="entry name" value="Venom_Hyaluronidase"/>
</dbReference>
<accession>A0A6A4K0Z2</accession>
<keyword evidence="5" id="KW-0326">Glycosidase</keyword>
<dbReference type="InterPro" id="IPR013785">
    <property type="entry name" value="Aldolase_TIM"/>
</dbReference>
<dbReference type="EC" id="3.2.1.35" evidence="5"/>
<name>A0A6A4K0Z2_APOLU</name>
<comment type="caution">
    <text evidence="6">The sequence shown here is derived from an EMBL/GenBank/DDBJ whole genome shotgun (WGS) entry which is preliminary data.</text>
</comment>
<dbReference type="Proteomes" id="UP000466442">
    <property type="component" value="Unassembled WGS sequence"/>
</dbReference>
<comment type="similarity">
    <text evidence="1 4 5">Belongs to the glycosyl hydrolase 56 family.</text>
</comment>
<keyword evidence="3" id="KW-0325">Glycoprotein</keyword>
<dbReference type="PRINTS" id="PR00847">
    <property type="entry name" value="HYALURONDASE"/>
</dbReference>
<dbReference type="PANTHER" id="PTHR11769">
    <property type="entry name" value="HYALURONIDASE"/>
    <property type="match status" value="1"/>
</dbReference>
<evidence type="ECO:0000256" key="4">
    <source>
        <dbReference type="PIRNR" id="PIRNR038193"/>
    </source>
</evidence>
<evidence type="ECO:0000256" key="1">
    <source>
        <dbReference type="ARBA" id="ARBA00008871"/>
    </source>
</evidence>
<sequence>MDRVINVFGFISIIRLFICAEGYDVIWNVPSEMCHKHGFNFSQVSKNGIIQNSGDSFKGNHMVILYDPGLFPAILSSGDRNGGVPQEGNLDIHLRKFANDLKKAVPSEDFNGIGVIDFEHWRPVWRENWSALDVYRQRSCEIEQKKHPRETKSVIEKQAKNRFEKAAVAFMDSSLNLARKLRPKGRWGFYAFPYCFNFTPKNNYMKCSAETKDDNDRSYWMWKTGNALFPSAYIHEKKLPMAKRAKMIEGRTTEGLRVASKKSTSLPVYVYVSMKYQDTFAFLSKGDMKSNLEVPKRAGAAGVIIWGSSQDTNSPKKCSKLNDYVDNILVPLLNGTKPDHPNSNNILDWF</sequence>
<dbReference type="GO" id="GO:0030214">
    <property type="term" value="P:hyaluronan catabolic process"/>
    <property type="evidence" value="ECO:0007669"/>
    <property type="project" value="TreeGrafter"/>
</dbReference>
<reference evidence="6" key="1">
    <citation type="journal article" date="2021" name="Mol. Ecol. Resour.">
        <title>Apolygus lucorum genome provides insights into omnivorousness and mesophyll feeding.</title>
        <authorList>
            <person name="Liu Y."/>
            <person name="Liu H."/>
            <person name="Wang H."/>
            <person name="Huang T."/>
            <person name="Liu B."/>
            <person name="Yang B."/>
            <person name="Yin L."/>
            <person name="Li B."/>
            <person name="Zhang Y."/>
            <person name="Zhang S."/>
            <person name="Jiang F."/>
            <person name="Zhang X."/>
            <person name="Ren Y."/>
            <person name="Wang B."/>
            <person name="Wang S."/>
            <person name="Lu Y."/>
            <person name="Wu K."/>
            <person name="Fan W."/>
            <person name="Wang G."/>
        </authorList>
    </citation>
    <scope>NUCLEOTIDE SEQUENCE</scope>
    <source>
        <strain evidence="6">12Hb</strain>
    </source>
</reference>
<gene>
    <name evidence="6" type="ORF">GE061_010819</name>
</gene>
<dbReference type="Gene3D" id="3.20.20.70">
    <property type="entry name" value="Aldolase class I"/>
    <property type="match status" value="1"/>
</dbReference>
<dbReference type="InterPro" id="IPR018155">
    <property type="entry name" value="Hyaluronidase"/>
</dbReference>
<dbReference type="PRINTS" id="PR00846">
    <property type="entry name" value="GLHYDRLASE56"/>
</dbReference>
<dbReference type="AlphaFoldDB" id="A0A6A4K0Z2"/>
<comment type="catalytic activity">
    <reaction evidence="5">
        <text>Random hydrolysis of (1-&gt;4)-linkages between N-acetyl-beta-D-glucosamine and D-glucuronate residues in hyaluronate.</text>
        <dbReference type="EC" id="3.2.1.35"/>
    </reaction>
</comment>
<dbReference type="GO" id="GO:0004415">
    <property type="term" value="F:hyalurononglucosaminidase activity"/>
    <property type="evidence" value="ECO:0007669"/>
    <property type="project" value="UniProtKB-UniRule"/>
</dbReference>
<dbReference type="PANTHER" id="PTHR11769:SF35">
    <property type="entry name" value="HYALURONIDASE"/>
    <property type="match status" value="1"/>
</dbReference>
<evidence type="ECO:0000256" key="2">
    <source>
        <dbReference type="ARBA" id="ARBA00023157"/>
    </source>
</evidence>
<dbReference type="GO" id="GO:0005975">
    <property type="term" value="P:carbohydrate metabolic process"/>
    <property type="evidence" value="ECO:0007669"/>
    <property type="project" value="UniProtKB-UniRule"/>
</dbReference>
<dbReference type="GO" id="GO:0006952">
    <property type="term" value="P:defense response"/>
    <property type="evidence" value="ECO:0007669"/>
    <property type="project" value="InterPro"/>
</dbReference>
<keyword evidence="7" id="KW-1185">Reference proteome</keyword>
<evidence type="ECO:0000256" key="3">
    <source>
        <dbReference type="ARBA" id="ARBA00023180"/>
    </source>
</evidence>